<comment type="caution">
    <text evidence="1">The sequence shown here is derived from an EMBL/GenBank/DDBJ whole genome shotgun (WGS) entry which is preliminary data.</text>
</comment>
<accession>A0A0W8F2X0</accession>
<proteinExistence type="predicted"/>
<evidence type="ECO:0008006" key="2">
    <source>
        <dbReference type="Google" id="ProtNLM"/>
    </source>
</evidence>
<protein>
    <recommendedName>
        <fullName evidence="2">DUF1894 domain-containing protein</fullName>
    </recommendedName>
</protein>
<gene>
    <name evidence="1" type="ORF">ASZ90_015147</name>
</gene>
<evidence type="ECO:0000313" key="1">
    <source>
        <dbReference type="EMBL" id="KUG15205.1"/>
    </source>
</evidence>
<dbReference type="InterPro" id="IPR012031">
    <property type="entry name" value="MTH0776-like"/>
</dbReference>
<dbReference type="EMBL" id="LNQE01001576">
    <property type="protein sequence ID" value="KUG15205.1"/>
    <property type="molecule type" value="Genomic_DNA"/>
</dbReference>
<dbReference type="PIRSF" id="PIRSF006577">
    <property type="entry name" value="UCP006577"/>
    <property type="match status" value="1"/>
</dbReference>
<dbReference type="Pfam" id="PF08979">
    <property type="entry name" value="DUF1894"/>
    <property type="match status" value="1"/>
</dbReference>
<name>A0A0W8F2X0_9ZZZZ</name>
<dbReference type="AlphaFoldDB" id="A0A0W8F2X0"/>
<sequence length="95" mass="10996">MGCIESLKYEILLRNASFRECREYIRANCREYVDVEPGFRIFDKHIVGVPPISIGFEGNVIIFPYTKPCYGTFLMKVEDPEEAEKIRLSTAKKSK</sequence>
<reference evidence="1" key="1">
    <citation type="journal article" date="2015" name="Proc. Natl. Acad. Sci. U.S.A.">
        <title>Networks of energetic and metabolic interactions define dynamics in microbial communities.</title>
        <authorList>
            <person name="Embree M."/>
            <person name="Liu J.K."/>
            <person name="Al-Bassam M.M."/>
            <person name="Zengler K."/>
        </authorList>
    </citation>
    <scope>NUCLEOTIDE SEQUENCE</scope>
</reference>
<organism evidence="1">
    <name type="scientific">hydrocarbon metagenome</name>
    <dbReference type="NCBI Taxonomy" id="938273"/>
    <lineage>
        <taxon>unclassified sequences</taxon>
        <taxon>metagenomes</taxon>
        <taxon>ecological metagenomes</taxon>
    </lineage>
</organism>